<proteinExistence type="predicted"/>
<sequence length="144" mass="15066">MSSDELPIDDGVQYGPELPSIGHILRSMPAIYRRLLREYYVKKMRGCVRCRVHVTVEIDYEEGEVAPAPGEFEAELGVPEPAPQAGAATDEAAVAGAAEVAEIAAEEAPVADGAEAAMEEEGAAEEAPVADGAEAAVEEAAVEE</sequence>
<dbReference type="Proteomes" id="UP000271098">
    <property type="component" value="Unassembled WGS sequence"/>
</dbReference>
<evidence type="ECO:0000256" key="1">
    <source>
        <dbReference type="SAM" id="MobiDB-lite"/>
    </source>
</evidence>
<evidence type="ECO:0000313" key="4">
    <source>
        <dbReference type="WBParaSite" id="GPUH_0002198601-mRNA-1"/>
    </source>
</evidence>
<dbReference type="EMBL" id="UYRT01093897">
    <property type="protein sequence ID" value="VDN39242.1"/>
    <property type="molecule type" value="Genomic_DNA"/>
</dbReference>
<reference evidence="2 3" key="2">
    <citation type="submission" date="2018-11" db="EMBL/GenBank/DDBJ databases">
        <authorList>
            <consortium name="Pathogen Informatics"/>
        </authorList>
    </citation>
    <scope>NUCLEOTIDE SEQUENCE [LARGE SCALE GENOMIC DNA]</scope>
</reference>
<accession>A0A183ELW8</accession>
<organism evidence="4">
    <name type="scientific">Gongylonema pulchrum</name>
    <dbReference type="NCBI Taxonomy" id="637853"/>
    <lineage>
        <taxon>Eukaryota</taxon>
        <taxon>Metazoa</taxon>
        <taxon>Ecdysozoa</taxon>
        <taxon>Nematoda</taxon>
        <taxon>Chromadorea</taxon>
        <taxon>Rhabditida</taxon>
        <taxon>Spirurina</taxon>
        <taxon>Spiruromorpha</taxon>
        <taxon>Spiruroidea</taxon>
        <taxon>Gongylonematidae</taxon>
        <taxon>Gongylonema</taxon>
    </lineage>
</organism>
<protein>
    <submittedName>
        <fullName evidence="2 4">Uncharacterized protein</fullName>
    </submittedName>
</protein>
<dbReference type="WBParaSite" id="GPUH_0002198601-mRNA-1">
    <property type="protein sequence ID" value="GPUH_0002198601-mRNA-1"/>
    <property type="gene ID" value="GPUH_0002198601"/>
</dbReference>
<feature type="compositionally biased region" description="Low complexity" evidence="1">
    <location>
        <begin position="125"/>
        <end position="135"/>
    </location>
</feature>
<reference evidence="4" key="1">
    <citation type="submission" date="2016-06" db="UniProtKB">
        <authorList>
            <consortium name="WormBaseParasite"/>
        </authorList>
    </citation>
    <scope>IDENTIFICATION</scope>
</reference>
<feature type="compositionally biased region" description="Low complexity" evidence="1">
    <location>
        <begin position="107"/>
        <end position="116"/>
    </location>
</feature>
<feature type="region of interest" description="Disordered" evidence="1">
    <location>
        <begin position="107"/>
        <end position="144"/>
    </location>
</feature>
<evidence type="ECO:0000313" key="2">
    <source>
        <dbReference type="EMBL" id="VDN39242.1"/>
    </source>
</evidence>
<name>A0A183ELW8_9BILA</name>
<evidence type="ECO:0000313" key="3">
    <source>
        <dbReference type="Proteomes" id="UP000271098"/>
    </source>
</evidence>
<keyword evidence="3" id="KW-1185">Reference proteome</keyword>
<dbReference type="AlphaFoldDB" id="A0A183ELW8"/>
<gene>
    <name evidence="2" type="ORF">GPUH_LOCUS21957</name>
</gene>